<evidence type="ECO:0000313" key="10">
    <source>
        <dbReference type="EMBL" id="ACN60127.1"/>
    </source>
</evidence>
<dbReference type="PIRSF" id="PIRSF000130">
    <property type="entry name" value="IMPDH"/>
    <property type="match status" value="1"/>
</dbReference>
<dbReference type="InterPro" id="IPR046342">
    <property type="entry name" value="CBS_dom_sf"/>
</dbReference>
<dbReference type="AlphaFoldDB" id="C0LEE8"/>
<organism evidence="10">
    <name type="scientific">Serendipita indica</name>
    <name type="common">Root endophyte fungus</name>
    <name type="synonym">Piriformospora indica</name>
    <dbReference type="NCBI Taxonomy" id="65672"/>
    <lineage>
        <taxon>Eukaryota</taxon>
        <taxon>Fungi</taxon>
        <taxon>Dikarya</taxon>
        <taxon>Basidiomycota</taxon>
        <taxon>Agaricomycotina</taxon>
        <taxon>Agaricomycetes</taxon>
        <taxon>Sebacinales</taxon>
        <taxon>Serendipitaceae</taxon>
        <taxon>Serendipita</taxon>
    </lineage>
</organism>
<keyword evidence="4 7" id="KW-0129">CBS domain</keyword>
<feature type="binding site" description="in other chain" evidence="6">
    <location>
        <position position="322"/>
    </location>
    <ligand>
        <name>K(+)</name>
        <dbReference type="ChEBI" id="CHEBI:29103"/>
        <note>ligand shared between two tetrameric partners</note>
    </ligand>
</feature>
<dbReference type="PANTHER" id="PTHR11911:SF111">
    <property type="entry name" value="INOSINE-5'-MONOPHOSPHATE DEHYDROGENASE"/>
    <property type="match status" value="1"/>
</dbReference>
<comment type="similarity">
    <text evidence="1">Belongs to the IMPDH/GMPR family.</text>
</comment>
<dbReference type="PANTHER" id="PTHR11911">
    <property type="entry name" value="INOSINE-5-MONOPHOSPHATE DEHYDROGENASE RELATED"/>
    <property type="match status" value="1"/>
</dbReference>
<dbReference type="InterPro" id="IPR005990">
    <property type="entry name" value="IMP_DH"/>
</dbReference>
<evidence type="ECO:0000259" key="9">
    <source>
        <dbReference type="PROSITE" id="PS51371"/>
    </source>
</evidence>
<dbReference type="SUPFAM" id="SSF54631">
    <property type="entry name" value="CBS-domain pair"/>
    <property type="match status" value="1"/>
</dbReference>
<dbReference type="SMART" id="SM00116">
    <property type="entry name" value="CBS"/>
    <property type="match status" value="1"/>
</dbReference>
<dbReference type="InterPro" id="IPR001093">
    <property type="entry name" value="IMP_DH_GMPRt"/>
</dbReference>
<dbReference type="GO" id="GO:0005737">
    <property type="term" value="C:cytoplasm"/>
    <property type="evidence" value="ECO:0007669"/>
    <property type="project" value="TreeGrafter"/>
</dbReference>
<sequence>MSQFLDPKTALEHLSTYEDRDGLSAAQLMSSIKHGGLTYNDFLLLPGHIDFPASVVSTESRITRRVVLKTPFMSSPMDTVTEKAMAINMALLGGIGVIHHNQPAEEQAAMVRAVKRHENGFISDPVVLGPDDTVADVLDIKARLGFCGIPITSTGSLGGQLLGIVTSRDIQFHDPSTPLKTIMTTDLVTAPSGVTLLEANNVLRDCKRENFPSSMRLTPSSRFSPVRLLKNQTSPLPRSVRLKQLYAGGCNRTAPSCPGIVWLLVKQLELCHSYTRVVLDLSNGMNQSIEPKCPDLECSETLLRVNSCQLIHAGADAFVCMGSGSICITQEVMAVVVRKLQPSTKSRIRIQVWRTQSLRMEAYPNVGHIVKALAMGASAVMMGGLLAGTEEAPGEYFYHEGKRVKAYRGMGSIEAMEQRSVGAKAPGPQPVRQGKGGPKVNGAKETGNAATARYFSETSAVKVAQGVSGDVQDKGSIHKFLPYLHTGLQHSLQDAGQQSIAALQEAVRAGVVRFELRTASAQVEGGVHGLHSYTKRLFA</sequence>
<evidence type="ECO:0000256" key="1">
    <source>
        <dbReference type="ARBA" id="ARBA00005502"/>
    </source>
</evidence>
<dbReference type="Pfam" id="PF00478">
    <property type="entry name" value="IMPDH"/>
    <property type="match status" value="2"/>
</dbReference>
<feature type="binding site" evidence="5">
    <location>
        <begin position="280"/>
        <end position="282"/>
    </location>
    <ligand>
        <name>NAD(+)</name>
        <dbReference type="ChEBI" id="CHEBI:57540"/>
    </ligand>
</feature>
<keyword evidence="2" id="KW-0479">Metal-binding</keyword>
<evidence type="ECO:0000256" key="7">
    <source>
        <dbReference type="PROSITE-ProRule" id="PRU00703"/>
    </source>
</evidence>
<dbReference type="EMBL" id="FJ695617">
    <property type="protein sequence ID" value="ACN60127.1"/>
    <property type="molecule type" value="mRNA"/>
</dbReference>
<dbReference type="InterPro" id="IPR013785">
    <property type="entry name" value="Aldolase_TIM"/>
</dbReference>
<evidence type="ECO:0000256" key="8">
    <source>
        <dbReference type="SAM" id="MobiDB-lite"/>
    </source>
</evidence>
<dbReference type="SUPFAM" id="SSF51412">
    <property type="entry name" value="Inosine monophosphate dehydrogenase (IMPDH)"/>
    <property type="match status" value="1"/>
</dbReference>
<dbReference type="Gene3D" id="3.20.20.70">
    <property type="entry name" value="Aldolase class I"/>
    <property type="match status" value="2"/>
</dbReference>
<dbReference type="GO" id="GO:0003938">
    <property type="term" value="F:IMP dehydrogenase activity"/>
    <property type="evidence" value="ECO:0007669"/>
    <property type="project" value="InterPro"/>
</dbReference>
<dbReference type="SMART" id="SM01240">
    <property type="entry name" value="IMPDH"/>
    <property type="match status" value="1"/>
</dbReference>
<keyword evidence="5" id="KW-0520">NAD</keyword>
<feature type="binding site" description="in other chain" evidence="6">
    <location>
        <position position="324"/>
    </location>
    <ligand>
        <name>K(+)</name>
        <dbReference type="ChEBI" id="CHEBI:29103"/>
        <note>ligand shared between two tetrameric partners</note>
    </ligand>
</feature>
<dbReference type="GO" id="GO:0006183">
    <property type="term" value="P:GTP biosynthetic process"/>
    <property type="evidence" value="ECO:0007669"/>
    <property type="project" value="TreeGrafter"/>
</dbReference>
<dbReference type="FunFam" id="3.20.20.70:FF:000424">
    <property type="entry name" value="Inosine-5'-monophosphate dehydrogenase 2"/>
    <property type="match status" value="1"/>
</dbReference>
<feature type="region of interest" description="Disordered" evidence="8">
    <location>
        <begin position="419"/>
        <end position="443"/>
    </location>
</feature>
<feature type="binding site" description="in other chain" evidence="6">
    <location>
        <position position="327"/>
    </location>
    <ligand>
        <name>K(+)</name>
        <dbReference type="ChEBI" id="CHEBI:29103"/>
        <note>ligand shared between two tetrameric partners</note>
    </ligand>
</feature>
<keyword evidence="6" id="KW-0630">Potassium</keyword>
<keyword evidence="3" id="KW-0560">Oxidoreductase</keyword>
<feature type="domain" description="CBS" evidence="9">
    <location>
        <begin position="121"/>
        <end position="181"/>
    </location>
</feature>
<dbReference type="PROSITE" id="PS51371">
    <property type="entry name" value="CBS"/>
    <property type="match status" value="1"/>
</dbReference>
<evidence type="ECO:0000256" key="2">
    <source>
        <dbReference type="ARBA" id="ARBA00022723"/>
    </source>
</evidence>
<reference evidence="10" key="1">
    <citation type="submission" date="2009-02" db="EMBL/GenBank/DDBJ databases">
        <title>Cloning of salt stress-induced inosine 5-monophosphate dehydrogenase-like protein from Piriformospora indica.</title>
        <authorList>
            <person name="Gahlot S."/>
            <person name="Joshi A."/>
            <person name="Tuteja N."/>
        </authorList>
    </citation>
    <scope>NUCLEOTIDE SEQUENCE</scope>
</reference>
<name>C0LEE8_SERIN</name>
<protein>
    <submittedName>
        <fullName evidence="10">Inosine 5-monophosphate dehydrogenase</fullName>
    </submittedName>
</protein>
<evidence type="ECO:0000256" key="6">
    <source>
        <dbReference type="PIRSR" id="PIRSR000130-4"/>
    </source>
</evidence>
<evidence type="ECO:0000256" key="4">
    <source>
        <dbReference type="ARBA" id="ARBA00023122"/>
    </source>
</evidence>
<accession>C0LEE8</accession>
<dbReference type="InterPro" id="IPR000644">
    <property type="entry name" value="CBS_dom"/>
</dbReference>
<dbReference type="GO" id="GO:0046872">
    <property type="term" value="F:metal ion binding"/>
    <property type="evidence" value="ECO:0007669"/>
    <property type="project" value="UniProtKB-KW"/>
</dbReference>
<proteinExistence type="evidence at transcript level"/>
<dbReference type="CDD" id="cd00381">
    <property type="entry name" value="IMPDH"/>
    <property type="match status" value="1"/>
</dbReference>
<evidence type="ECO:0000256" key="3">
    <source>
        <dbReference type="ARBA" id="ARBA00023002"/>
    </source>
</evidence>
<evidence type="ECO:0000256" key="5">
    <source>
        <dbReference type="PIRSR" id="PIRSR000130-3"/>
    </source>
</evidence>